<evidence type="ECO:0000256" key="3">
    <source>
        <dbReference type="ARBA" id="ARBA00022723"/>
    </source>
</evidence>
<evidence type="ECO:0000256" key="5">
    <source>
        <dbReference type="HAMAP-Rule" id="MF_00265"/>
    </source>
</evidence>
<keyword evidence="8" id="KW-1185">Reference proteome</keyword>
<evidence type="ECO:0000259" key="6">
    <source>
        <dbReference type="Pfam" id="PF01850"/>
    </source>
</evidence>
<dbReference type="InterPro" id="IPR022907">
    <property type="entry name" value="VapC_family"/>
</dbReference>
<evidence type="ECO:0000256" key="1">
    <source>
        <dbReference type="ARBA" id="ARBA00022649"/>
    </source>
</evidence>
<dbReference type="Pfam" id="PF01850">
    <property type="entry name" value="PIN"/>
    <property type="match status" value="1"/>
</dbReference>
<evidence type="ECO:0000313" key="8">
    <source>
        <dbReference type="Proteomes" id="UP000019140"/>
    </source>
</evidence>
<keyword evidence="5" id="KW-0800">Toxin</keyword>
<dbReference type="Gene3D" id="3.40.50.1010">
    <property type="entry name" value="5'-nuclease"/>
    <property type="match status" value="1"/>
</dbReference>
<evidence type="ECO:0000256" key="2">
    <source>
        <dbReference type="ARBA" id="ARBA00022722"/>
    </source>
</evidence>
<dbReference type="EC" id="3.1.-.-" evidence="5"/>
<dbReference type="PATRIC" id="fig|1429439.4.peg.7831"/>
<sequence>MPNRIFIDTLFVIALINRRDQYHQQALDLAEQFEGHPLLVTDAVLLEIGNALARSYKQEAVEIIEQFLTAEEVEVVHLTPRLFTQGLTLYKSHQDKTWGLVDCISFIVMREAGVNRALTFDQHFVQAGFQALIRELPHT</sequence>
<dbReference type="GO" id="GO:0000287">
    <property type="term" value="F:magnesium ion binding"/>
    <property type="evidence" value="ECO:0007669"/>
    <property type="project" value="UniProtKB-UniRule"/>
</dbReference>
<accession>W4LDG7</accession>
<keyword evidence="1 5" id="KW-1277">Toxin-antitoxin system</keyword>
<keyword evidence="3 5" id="KW-0479">Metal-binding</keyword>
<organism evidence="7 8">
    <name type="scientific">Candidatus Entotheonella gemina</name>
    <dbReference type="NCBI Taxonomy" id="1429439"/>
    <lineage>
        <taxon>Bacteria</taxon>
        <taxon>Pseudomonadati</taxon>
        <taxon>Nitrospinota/Tectimicrobiota group</taxon>
        <taxon>Candidatus Tectimicrobiota</taxon>
        <taxon>Candidatus Entotheonellia</taxon>
        <taxon>Candidatus Entotheonellales</taxon>
        <taxon>Candidatus Entotheonellaceae</taxon>
        <taxon>Candidatus Entotheonella</taxon>
    </lineage>
</organism>
<comment type="similarity">
    <text evidence="5">Belongs to the PINc/VapC protein family.</text>
</comment>
<reference evidence="7 8" key="1">
    <citation type="journal article" date="2014" name="Nature">
        <title>An environmental bacterial taxon with a large and distinct metabolic repertoire.</title>
        <authorList>
            <person name="Wilson M.C."/>
            <person name="Mori T."/>
            <person name="Ruckert C."/>
            <person name="Uria A.R."/>
            <person name="Helf M.J."/>
            <person name="Takada K."/>
            <person name="Gernert C."/>
            <person name="Steffens U.A."/>
            <person name="Heycke N."/>
            <person name="Schmitt S."/>
            <person name="Rinke C."/>
            <person name="Helfrich E.J."/>
            <person name="Brachmann A.O."/>
            <person name="Gurgui C."/>
            <person name="Wakimoto T."/>
            <person name="Kracht M."/>
            <person name="Crusemann M."/>
            <person name="Hentschel U."/>
            <person name="Abe I."/>
            <person name="Matsunaga S."/>
            <person name="Kalinowski J."/>
            <person name="Takeyama H."/>
            <person name="Piel J."/>
        </authorList>
    </citation>
    <scope>NUCLEOTIDE SEQUENCE [LARGE SCALE GENOMIC DNA]</scope>
    <source>
        <strain evidence="8">TSY2</strain>
    </source>
</reference>
<keyword evidence="5" id="KW-0460">Magnesium</keyword>
<dbReference type="GO" id="GO:0004521">
    <property type="term" value="F:RNA endonuclease activity"/>
    <property type="evidence" value="ECO:0007669"/>
    <property type="project" value="InterPro"/>
</dbReference>
<dbReference type="PANTHER" id="PTHR42188">
    <property type="entry name" value="23S RRNA-SPECIFIC ENDONUCLEASE VAPC20"/>
    <property type="match status" value="1"/>
</dbReference>
<dbReference type="GO" id="GO:0016075">
    <property type="term" value="P:rRNA catabolic process"/>
    <property type="evidence" value="ECO:0007669"/>
    <property type="project" value="TreeGrafter"/>
</dbReference>
<dbReference type="InterPro" id="IPR029060">
    <property type="entry name" value="PIN-like_dom_sf"/>
</dbReference>
<protein>
    <recommendedName>
        <fullName evidence="5">Ribonuclease VapC</fullName>
        <shortName evidence="5">RNase VapC</shortName>
        <ecNumber evidence="5">3.1.-.-</ecNumber>
    </recommendedName>
    <alternativeName>
        <fullName evidence="5">Toxin VapC</fullName>
    </alternativeName>
</protein>
<comment type="cofactor">
    <cofactor evidence="5">
        <name>Mg(2+)</name>
        <dbReference type="ChEBI" id="CHEBI:18420"/>
    </cofactor>
</comment>
<feature type="binding site" evidence="5">
    <location>
        <position position="8"/>
    </location>
    <ligand>
        <name>Mg(2+)</name>
        <dbReference type="ChEBI" id="CHEBI:18420"/>
    </ligand>
</feature>
<feature type="domain" description="PIN" evidence="6">
    <location>
        <begin position="5"/>
        <end position="128"/>
    </location>
</feature>
<dbReference type="HOGENOM" id="CLU_136715_1_1_7"/>
<comment type="function">
    <text evidence="5">Toxic component of a toxin-antitoxin (TA) system. An RNase.</text>
</comment>
<dbReference type="EMBL" id="AZHX01002240">
    <property type="protein sequence ID" value="ETW96042.1"/>
    <property type="molecule type" value="Genomic_DNA"/>
</dbReference>
<comment type="caution">
    <text evidence="7">The sequence shown here is derived from an EMBL/GenBank/DDBJ whole genome shotgun (WGS) entry which is preliminary data.</text>
</comment>
<dbReference type="HAMAP" id="MF_00265">
    <property type="entry name" value="VapC_Nob1"/>
    <property type="match status" value="1"/>
</dbReference>
<evidence type="ECO:0000313" key="7">
    <source>
        <dbReference type="EMBL" id="ETW96042.1"/>
    </source>
</evidence>
<evidence type="ECO:0000256" key="4">
    <source>
        <dbReference type="ARBA" id="ARBA00022801"/>
    </source>
</evidence>
<proteinExistence type="inferred from homology"/>
<keyword evidence="4 5" id="KW-0378">Hydrolase</keyword>
<keyword evidence="2 5" id="KW-0540">Nuclease</keyword>
<dbReference type="InterPro" id="IPR002716">
    <property type="entry name" value="PIN_dom"/>
</dbReference>
<feature type="binding site" evidence="5">
    <location>
        <position position="102"/>
    </location>
    <ligand>
        <name>Mg(2+)</name>
        <dbReference type="ChEBI" id="CHEBI:18420"/>
    </ligand>
</feature>
<dbReference type="GO" id="GO:0090729">
    <property type="term" value="F:toxin activity"/>
    <property type="evidence" value="ECO:0007669"/>
    <property type="project" value="UniProtKB-KW"/>
</dbReference>
<dbReference type="AlphaFoldDB" id="W4LDG7"/>
<dbReference type="GO" id="GO:0016787">
    <property type="term" value="F:hydrolase activity"/>
    <property type="evidence" value="ECO:0007669"/>
    <property type="project" value="UniProtKB-KW"/>
</dbReference>
<name>W4LDG7_9BACT</name>
<gene>
    <name evidence="5" type="primary">vapC</name>
    <name evidence="7" type="ORF">ETSY2_47170</name>
</gene>
<dbReference type="SUPFAM" id="SSF88723">
    <property type="entry name" value="PIN domain-like"/>
    <property type="match status" value="1"/>
</dbReference>
<dbReference type="InterPro" id="IPR039018">
    <property type="entry name" value="VapC20-like"/>
</dbReference>
<dbReference type="PANTHER" id="PTHR42188:SF1">
    <property type="entry name" value="23S RRNA-SPECIFIC ENDONUCLEASE VAPC20"/>
    <property type="match status" value="1"/>
</dbReference>
<dbReference type="Proteomes" id="UP000019140">
    <property type="component" value="Unassembled WGS sequence"/>
</dbReference>